<dbReference type="Gene3D" id="2.40.340.10">
    <property type="entry name" value="MoeA, C-terminal, domain IV"/>
    <property type="match status" value="1"/>
</dbReference>
<evidence type="ECO:0000313" key="9">
    <source>
        <dbReference type="EMBL" id="ATC64184.1"/>
    </source>
</evidence>
<evidence type="ECO:0000259" key="8">
    <source>
        <dbReference type="SMART" id="SM00852"/>
    </source>
</evidence>
<dbReference type="PANTHER" id="PTHR10192">
    <property type="entry name" value="MOLYBDOPTERIN BIOSYNTHESIS PROTEIN"/>
    <property type="match status" value="1"/>
</dbReference>
<comment type="similarity">
    <text evidence="3 6">Belongs to the MoeA family.</text>
</comment>
<dbReference type="InterPro" id="IPR036425">
    <property type="entry name" value="MoaB/Mog-like_dom_sf"/>
</dbReference>
<evidence type="ECO:0000313" key="10">
    <source>
        <dbReference type="Proteomes" id="UP000217265"/>
    </source>
</evidence>
<feature type="compositionally biased region" description="Polar residues" evidence="7">
    <location>
        <begin position="125"/>
        <end position="135"/>
    </location>
</feature>
<dbReference type="UniPathway" id="UPA00344"/>
<dbReference type="EC" id="2.10.1.1" evidence="6"/>
<evidence type="ECO:0000256" key="2">
    <source>
        <dbReference type="ARBA" id="ARBA00005046"/>
    </source>
</evidence>
<dbReference type="GO" id="GO:0061599">
    <property type="term" value="F:molybdopterin molybdotransferase activity"/>
    <property type="evidence" value="ECO:0007669"/>
    <property type="project" value="UniProtKB-UniRule"/>
</dbReference>
<dbReference type="Gene3D" id="3.40.980.10">
    <property type="entry name" value="MoaB/Mog-like domain"/>
    <property type="match status" value="1"/>
</dbReference>
<keyword evidence="6" id="KW-0460">Magnesium</keyword>
<evidence type="ECO:0000256" key="7">
    <source>
        <dbReference type="SAM" id="MobiDB-lite"/>
    </source>
</evidence>
<dbReference type="RefSeq" id="WP_096055816.1">
    <property type="nucleotide sequence ID" value="NZ_CP023344.1"/>
</dbReference>
<keyword evidence="10" id="KW-1185">Reference proteome</keyword>
<dbReference type="Pfam" id="PF00994">
    <property type="entry name" value="MoCF_biosynth"/>
    <property type="match status" value="1"/>
</dbReference>
<dbReference type="InterPro" id="IPR036135">
    <property type="entry name" value="MoeA_linker/N_sf"/>
</dbReference>
<feature type="domain" description="MoaB/Mog" evidence="8">
    <location>
        <begin position="200"/>
        <end position="340"/>
    </location>
</feature>
<dbReference type="EMBL" id="CP023344">
    <property type="protein sequence ID" value="ATC64184.1"/>
    <property type="molecule type" value="Genomic_DNA"/>
</dbReference>
<dbReference type="Pfam" id="PF03454">
    <property type="entry name" value="MoeA_C"/>
    <property type="match status" value="1"/>
</dbReference>
<dbReference type="KEGG" id="vbh:CMV30_09575"/>
<dbReference type="GO" id="GO:0005829">
    <property type="term" value="C:cytosol"/>
    <property type="evidence" value="ECO:0007669"/>
    <property type="project" value="TreeGrafter"/>
</dbReference>
<sequence>MPLITPAEAERLILASVPTLPVEDCPLASAHGRILRAPIRADRDFPPFDRVTMDGFALRHSAVAAGRRAFRIQGFQPAGTIPLALESDETCIEIATGAVLPNGCDCVVPYEDTDRSANSSASASQPSTLNSQLPTSASVTLSDSIATALTPGQSIHHRGSDASTATELIPSGTRLTSREIAVAASCGSATLRVSLLPRIAVIATGDELVEVENPSPAPHQIRRSNDHALRAALLSSGYGRVERFHLRDLKYELETQLKRFLSEFDVLLLTGGVSKGKYDFLPTVLAELGVEKKFHGVAQRPGKPFWFGLTSRRVPVFALPGNPVSTLTCFHRYVIPALSSMSADACPRPEYAALAAPFTFKPALAPLVPVRLESTPDARLLAHISPTNTSGDFAGLLGTDGFLELPCGPLSLPAGHTARVHRWS</sequence>
<evidence type="ECO:0000256" key="3">
    <source>
        <dbReference type="ARBA" id="ARBA00010763"/>
    </source>
</evidence>
<comment type="function">
    <text evidence="1 6">Catalyzes the insertion of molybdate into adenylated molybdopterin with the concomitant release of AMP.</text>
</comment>
<keyword evidence="6 9" id="KW-0808">Transferase</keyword>
<reference evidence="9 10" key="1">
    <citation type="submission" date="2017-09" db="EMBL/GenBank/DDBJ databases">
        <title>Complete genome sequence of Verrucomicrobial strain HZ-65, isolated from freshwater.</title>
        <authorList>
            <person name="Choi A."/>
        </authorList>
    </citation>
    <scope>NUCLEOTIDE SEQUENCE [LARGE SCALE GENOMIC DNA]</scope>
    <source>
        <strain evidence="9 10">HZ-65</strain>
    </source>
</reference>
<keyword evidence="6" id="KW-0479">Metal-binding</keyword>
<comment type="catalytic activity">
    <reaction evidence="5">
        <text>adenylyl-molybdopterin + molybdate = Mo-molybdopterin + AMP + H(+)</text>
        <dbReference type="Rhea" id="RHEA:35047"/>
        <dbReference type="ChEBI" id="CHEBI:15378"/>
        <dbReference type="ChEBI" id="CHEBI:36264"/>
        <dbReference type="ChEBI" id="CHEBI:62727"/>
        <dbReference type="ChEBI" id="CHEBI:71302"/>
        <dbReference type="ChEBI" id="CHEBI:456215"/>
        <dbReference type="EC" id="2.10.1.1"/>
    </reaction>
</comment>
<dbReference type="PANTHER" id="PTHR10192:SF5">
    <property type="entry name" value="GEPHYRIN"/>
    <property type="match status" value="1"/>
</dbReference>
<dbReference type="NCBIfam" id="TIGR00177">
    <property type="entry name" value="molyb_syn"/>
    <property type="match status" value="1"/>
</dbReference>
<dbReference type="Pfam" id="PF03453">
    <property type="entry name" value="MoeA_N"/>
    <property type="match status" value="1"/>
</dbReference>
<dbReference type="InterPro" id="IPR036688">
    <property type="entry name" value="MoeA_C_domain_IV_sf"/>
</dbReference>
<evidence type="ECO:0000256" key="5">
    <source>
        <dbReference type="ARBA" id="ARBA00047317"/>
    </source>
</evidence>
<dbReference type="CDD" id="cd00887">
    <property type="entry name" value="MoeA"/>
    <property type="match status" value="1"/>
</dbReference>
<evidence type="ECO:0000256" key="4">
    <source>
        <dbReference type="ARBA" id="ARBA00023150"/>
    </source>
</evidence>
<dbReference type="SMART" id="SM00852">
    <property type="entry name" value="MoCF_biosynth"/>
    <property type="match status" value="1"/>
</dbReference>
<dbReference type="GO" id="GO:0046872">
    <property type="term" value="F:metal ion binding"/>
    <property type="evidence" value="ECO:0007669"/>
    <property type="project" value="UniProtKB-UniRule"/>
</dbReference>
<accession>A0A290Q6Q7</accession>
<name>A0A290Q6Q7_9BACT</name>
<dbReference type="GO" id="GO:0006777">
    <property type="term" value="P:Mo-molybdopterin cofactor biosynthetic process"/>
    <property type="evidence" value="ECO:0007669"/>
    <property type="project" value="UniProtKB-UniRule"/>
</dbReference>
<comment type="pathway">
    <text evidence="2 6">Cofactor biosynthesis; molybdopterin biosynthesis.</text>
</comment>
<feature type="region of interest" description="Disordered" evidence="7">
    <location>
        <begin position="115"/>
        <end position="135"/>
    </location>
</feature>
<comment type="cofactor">
    <cofactor evidence="6">
        <name>Mg(2+)</name>
        <dbReference type="ChEBI" id="CHEBI:18420"/>
    </cofactor>
</comment>
<dbReference type="PROSITE" id="PS01079">
    <property type="entry name" value="MOCF_BIOSYNTHESIS_2"/>
    <property type="match status" value="1"/>
</dbReference>
<dbReference type="AlphaFoldDB" id="A0A290Q6Q7"/>
<dbReference type="Proteomes" id="UP000217265">
    <property type="component" value="Chromosome"/>
</dbReference>
<dbReference type="SUPFAM" id="SSF53218">
    <property type="entry name" value="Molybdenum cofactor biosynthesis proteins"/>
    <property type="match status" value="1"/>
</dbReference>
<keyword evidence="4 6" id="KW-0501">Molybdenum cofactor biosynthesis</keyword>
<dbReference type="InterPro" id="IPR005111">
    <property type="entry name" value="MoeA_C_domain_IV"/>
</dbReference>
<dbReference type="InterPro" id="IPR038987">
    <property type="entry name" value="MoeA-like"/>
</dbReference>
<protein>
    <recommendedName>
        <fullName evidence="6">Molybdopterin molybdenumtransferase</fullName>
        <ecNumber evidence="6">2.10.1.1</ecNumber>
    </recommendedName>
</protein>
<gene>
    <name evidence="9" type="ORF">CMV30_09575</name>
</gene>
<dbReference type="SUPFAM" id="SSF63867">
    <property type="entry name" value="MoeA C-terminal domain-like"/>
    <property type="match status" value="1"/>
</dbReference>
<evidence type="ECO:0000256" key="1">
    <source>
        <dbReference type="ARBA" id="ARBA00002901"/>
    </source>
</evidence>
<evidence type="ECO:0000256" key="6">
    <source>
        <dbReference type="RuleBase" id="RU365090"/>
    </source>
</evidence>
<dbReference type="Gene3D" id="3.90.105.10">
    <property type="entry name" value="Molybdopterin biosynthesis moea protein, domain 2"/>
    <property type="match status" value="1"/>
</dbReference>
<keyword evidence="6" id="KW-0500">Molybdenum</keyword>
<organism evidence="9 10">
    <name type="scientific">Nibricoccus aquaticus</name>
    <dbReference type="NCBI Taxonomy" id="2576891"/>
    <lineage>
        <taxon>Bacteria</taxon>
        <taxon>Pseudomonadati</taxon>
        <taxon>Verrucomicrobiota</taxon>
        <taxon>Opitutia</taxon>
        <taxon>Opitutales</taxon>
        <taxon>Opitutaceae</taxon>
        <taxon>Nibricoccus</taxon>
    </lineage>
</organism>
<dbReference type="InterPro" id="IPR001453">
    <property type="entry name" value="MoaB/Mog_dom"/>
</dbReference>
<dbReference type="OrthoDB" id="9804758at2"/>
<proteinExistence type="inferred from homology"/>
<dbReference type="InterPro" id="IPR005110">
    <property type="entry name" value="MoeA_linker/N"/>
</dbReference>
<dbReference type="Gene3D" id="2.170.190.11">
    <property type="entry name" value="Molybdopterin biosynthesis moea protein, domain 3"/>
    <property type="match status" value="1"/>
</dbReference>
<dbReference type="SUPFAM" id="SSF63882">
    <property type="entry name" value="MoeA N-terminal region -like"/>
    <property type="match status" value="1"/>
</dbReference>
<dbReference type="InterPro" id="IPR008284">
    <property type="entry name" value="MoCF_biosynth_CS"/>
</dbReference>